<accession>A0A480Q0N7</accession>
<evidence type="ECO:0000256" key="1">
    <source>
        <dbReference type="ARBA" id="ARBA00004305"/>
    </source>
</evidence>
<dbReference type="PANTHER" id="PTHR21294:SF8">
    <property type="entry name" value="ELECTRON TRANSFER FLAVOPROTEIN SUBUNIT BETA"/>
    <property type="match status" value="1"/>
</dbReference>
<dbReference type="InterPro" id="IPR012255">
    <property type="entry name" value="ETF_b"/>
</dbReference>
<organism evidence="6">
    <name type="scientific">Sus scrofa</name>
    <name type="common">Pig</name>
    <dbReference type="NCBI Taxonomy" id="9823"/>
    <lineage>
        <taxon>Eukaryota</taxon>
        <taxon>Metazoa</taxon>
        <taxon>Chordata</taxon>
        <taxon>Craniata</taxon>
        <taxon>Vertebrata</taxon>
        <taxon>Euteleostomi</taxon>
        <taxon>Mammalia</taxon>
        <taxon>Eutheria</taxon>
        <taxon>Laurasiatheria</taxon>
        <taxon>Artiodactyla</taxon>
        <taxon>Suina</taxon>
        <taxon>Suidae</taxon>
        <taxon>Sus</taxon>
    </lineage>
</organism>
<dbReference type="EMBL" id="DQIR01160753">
    <property type="protein sequence ID" value="HDB16230.1"/>
    <property type="molecule type" value="Transcribed_RNA"/>
</dbReference>
<evidence type="ECO:0000313" key="6">
    <source>
        <dbReference type="EMBL" id="HDB16230.1"/>
    </source>
</evidence>
<name>A0A480Q0N7_PIG</name>
<dbReference type="EMBL" id="DQIR01160751">
    <property type="protein sequence ID" value="HDB16228.1"/>
    <property type="molecule type" value="Transcribed_RNA"/>
</dbReference>
<sequence length="232" mass="26222">MAELRALVAVKRVIDFAVKIRVKPDRTGVVMDGVKHSMNPFCEIAVEEAVRLKEKKLVKEVIAVSCGPAQCQETIRTALAMGADRGIHVEVPAAEAHHLGPLQVARVLAKLAQKEKVDLVLLGKQAIDDDCNQTGQMTAGFLDWPQVRLEWGPSAEGQAPGLGTQPPLPFWREAHVRQDGYSRNSLVAQWAKDLVLSLLWLRLMLWHEFDSWPRNFRMLQAKKRKRKKRWLL</sequence>
<dbReference type="SMART" id="SM00893">
    <property type="entry name" value="ETF"/>
    <property type="match status" value="1"/>
</dbReference>
<feature type="domain" description="Electron transfer flavoprotein alpha/beta-subunit N-terminal" evidence="5">
    <location>
        <begin position="26"/>
        <end position="203"/>
    </location>
</feature>
<comment type="subcellular location">
    <subcellularLocation>
        <location evidence="1">Mitochondrion matrix</location>
    </subcellularLocation>
</comment>
<evidence type="ECO:0000256" key="3">
    <source>
        <dbReference type="ARBA" id="ARBA00022448"/>
    </source>
</evidence>
<dbReference type="InterPro" id="IPR033948">
    <property type="entry name" value="ETF_beta_N"/>
</dbReference>
<proteinExistence type="inferred from homology"/>
<dbReference type="AlphaFoldDB" id="A0A480Q0N7"/>
<keyword evidence="3" id="KW-0813">Transport</keyword>
<dbReference type="GO" id="GO:0005759">
    <property type="term" value="C:mitochondrial matrix"/>
    <property type="evidence" value="ECO:0007669"/>
    <property type="project" value="UniProtKB-SubCell"/>
</dbReference>
<evidence type="ECO:0000256" key="4">
    <source>
        <dbReference type="ARBA" id="ARBA00022982"/>
    </source>
</evidence>
<dbReference type="CDD" id="cd01714">
    <property type="entry name" value="ETF_beta"/>
    <property type="match status" value="1"/>
</dbReference>
<protein>
    <submittedName>
        <fullName evidence="6">Electron transfer flavoprotein subunit beta isoform 1</fullName>
    </submittedName>
</protein>
<comment type="similarity">
    <text evidence="2">Belongs to the ETF beta-subunit/FixA family.</text>
</comment>
<dbReference type="InterPro" id="IPR014730">
    <property type="entry name" value="ETF_a/b_N"/>
</dbReference>
<dbReference type="Gene3D" id="3.40.50.620">
    <property type="entry name" value="HUPs"/>
    <property type="match status" value="1"/>
</dbReference>
<dbReference type="PANTHER" id="PTHR21294">
    <property type="entry name" value="ELECTRON TRANSFER FLAVOPROTEIN BETA-SUBUNIT"/>
    <property type="match status" value="1"/>
</dbReference>
<dbReference type="GO" id="GO:0009055">
    <property type="term" value="F:electron transfer activity"/>
    <property type="evidence" value="ECO:0007669"/>
    <property type="project" value="InterPro"/>
</dbReference>
<evidence type="ECO:0000256" key="2">
    <source>
        <dbReference type="ARBA" id="ARBA00007557"/>
    </source>
</evidence>
<dbReference type="Pfam" id="PF01012">
    <property type="entry name" value="ETF"/>
    <property type="match status" value="1"/>
</dbReference>
<dbReference type="SUPFAM" id="SSF52402">
    <property type="entry name" value="Adenine nucleotide alpha hydrolases-like"/>
    <property type="match status" value="1"/>
</dbReference>
<keyword evidence="4" id="KW-0249">Electron transport</keyword>
<reference evidence="6" key="1">
    <citation type="journal article" date="2019" name="PeerJ">
        <title>Genes of the pig, Sus scrofa, reconstructed with EvidentialGene.</title>
        <authorList>
            <person name="Gilbert D.G."/>
        </authorList>
    </citation>
    <scope>NUCLEOTIDE SEQUENCE</scope>
</reference>
<evidence type="ECO:0000259" key="5">
    <source>
        <dbReference type="SMART" id="SM00893"/>
    </source>
</evidence>
<dbReference type="InterPro" id="IPR014729">
    <property type="entry name" value="Rossmann-like_a/b/a_fold"/>
</dbReference>